<organism evidence="3 4">
    <name type="scientific">Rozella allomycis (strain CSF55)</name>
    <dbReference type="NCBI Taxonomy" id="988480"/>
    <lineage>
        <taxon>Eukaryota</taxon>
        <taxon>Fungi</taxon>
        <taxon>Fungi incertae sedis</taxon>
        <taxon>Cryptomycota</taxon>
        <taxon>Cryptomycota incertae sedis</taxon>
        <taxon>Rozella</taxon>
    </lineage>
</organism>
<evidence type="ECO:0000256" key="1">
    <source>
        <dbReference type="ARBA" id="ARBA00009199"/>
    </source>
</evidence>
<dbReference type="PROSITE" id="PS00571">
    <property type="entry name" value="AMIDASES"/>
    <property type="match status" value="1"/>
</dbReference>
<dbReference type="InterPro" id="IPR000120">
    <property type="entry name" value="Amidase"/>
</dbReference>
<dbReference type="PANTHER" id="PTHR11895:SF7">
    <property type="entry name" value="GLUTAMYL-TRNA(GLN) AMIDOTRANSFERASE SUBUNIT A, MITOCHONDRIAL"/>
    <property type="match status" value="1"/>
</dbReference>
<name>A0A4P9YD15_ROZAC</name>
<accession>A0A4P9YD15</accession>
<dbReference type="GO" id="GO:0070681">
    <property type="term" value="P:glutaminyl-tRNAGln biosynthesis via transamidation"/>
    <property type="evidence" value="ECO:0007669"/>
    <property type="project" value="TreeGrafter"/>
</dbReference>
<dbReference type="InterPro" id="IPR036928">
    <property type="entry name" value="AS_sf"/>
</dbReference>
<dbReference type="InterPro" id="IPR020556">
    <property type="entry name" value="Amidase_CS"/>
</dbReference>
<dbReference type="GO" id="GO:0032543">
    <property type="term" value="P:mitochondrial translation"/>
    <property type="evidence" value="ECO:0007669"/>
    <property type="project" value="TreeGrafter"/>
</dbReference>
<evidence type="ECO:0000313" key="3">
    <source>
        <dbReference type="EMBL" id="RKP17186.1"/>
    </source>
</evidence>
<dbReference type="Proteomes" id="UP000281549">
    <property type="component" value="Unassembled WGS sequence"/>
</dbReference>
<evidence type="ECO:0000313" key="4">
    <source>
        <dbReference type="Proteomes" id="UP000281549"/>
    </source>
</evidence>
<gene>
    <name evidence="3" type="ORF">ROZALSC1DRAFT_30981</name>
</gene>
<dbReference type="InterPro" id="IPR023631">
    <property type="entry name" value="Amidase_dom"/>
</dbReference>
<dbReference type="Gene3D" id="3.90.1300.10">
    <property type="entry name" value="Amidase signature (AS) domain"/>
    <property type="match status" value="1"/>
</dbReference>
<sequence>MPNFSKYALSDRYTNCLSKISKYKNVNAFITVFDNAENLDSASSDGKIIAVKDNLCVKNSYTTCASKILSKYKSPNNATVVEKLLTQGNLILGKTNMDEFGMGSGNVYSNYRPTLHPIHAEDSVPCSDPYVPGGSSGGSAVAVAMNLCDVALGSDTGGSVRMPAAYCGITGFKPSFGRVSRFGLIEYAESLDCVGWLTKNVNSCIDLYRNLQGPDQKDPTTLNMINYDDYTILQKIRNIKSGGKRNTISLGYISDESFFVGMNPEFREAYFKVINQLRDEGFNLVEIRKDFVEDSLACYYTLATSEASKSLSKYDGSHGNINDTIREQGFGFEVKRRLKIGSILSSSRLSTEYYQRSHQIRHRIRQDFNNIFTKCDFLFIPTVGDFPPRQSKFIYDHENIEEEELEEIVHSWWALKESSNDHSFMKAWLNDTFTIPPSLAGLPVLAMPLLHIKHPELANHSFSGQIIGAIGNDKGVLEMGSIMEGLFSILENQRQ</sequence>
<dbReference type="GO" id="GO:0030956">
    <property type="term" value="C:glutamyl-tRNA(Gln) amidotransferase complex"/>
    <property type="evidence" value="ECO:0007669"/>
    <property type="project" value="TreeGrafter"/>
</dbReference>
<evidence type="ECO:0000259" key="2">
    <source>
        <dbReference type="Pfam" id="PF01425"/>
    </source>
</evidence>
<reference evidence="4" key="1">
    <citation type="journal article" date="2018" name="Nat. Microbiol.">
        <title>Leveraging single-cell genomics to expand the fungal tree of life.</title>
        <authorList>
            <person name="Ahrendt S.R."/>
            <person name="Quandt C.A."/>
            <person name="Ciobanu D."/>
            <person name="Clum A."/>
            <person name="Salamov A."/>
            <person name="Andreopoulos B."/>
            <person name="Cheng J.F."/>
            <person name="Woyke T."/>
            <person name="Pelin A."/>
            <person name="Henrissat B."/>
            <person name="Reynolds N.K."/>
            <person name="Benny G.L."/>
            <person name="Smith M.E."/>
            <person name="James T.Y."/>
            <person name="Grigoriev I.V."/>
        </authorList>
    </citation>
    <scope>NUCLEOTIDE SEQUENCE [LARGE SCALE GENOMIC DNA]</scope>
    <source>
        <strain evidence="4">CSF55</strain>
    </source>
</reference>
<dbReference type="PANTHER" id="PTHR11895">
    <property type="entry name" value="TRANSAMIDASE"/>
    <property type="match status" value="1"/>
</dbReference>
<dbReference type="GO" id="GO:0050567">
    <property type="term" value="F:glutaminyl-tRNA synthase (glutamine-hydrolyzing) activity"/>
    <property type="evidence" value="ECO:0007669"/>
    <property type="project" value="TreeGrafter"/>
</dbReference>
<dbReference type="AlphaFoldDB" id="A0A4P9YD15"/>
<feature type="domain" description="Amidase" evidence="2">
    <location>
        <begin position="17"/>
        <end position="473"/>
    </location>
</feature>
<dbReference type="Pfam" id="PF01425">
    <property type="entry name" value="Amidase"/>
    <property type="match status" value="1"/>
</dbReference>
<dbReference type="EMBL" id="ML005977">
    <property type="protein sequence ID" value="RKP17186.1"/>
    <property type="molecule type" value="Genomic_DNA"/>
</dbReference>
<dbReference type="SUPFAM" id="SSF75304">
    <property type="entry name" value="Amidase signature (AS) enzymes"/>
    <property type="match status" value="1"/>
</dbReference>
<protein>
    <submittedName>
        <fullName evidence="3">Amidase signature enzyme</fullName>
    </submittedName>
</protein>
<proteinExistence type="inferred from homology"/>
<comment type="similarity">
    <text evidence="1">Belongs to the amidase family.</text>
</comment>
<dbReference type="GO" id="GO:0005739">
    <property type="term" value="C:mitochondrion"/>
    <property type="evidence" value="ECO:0007669"/>
    <property type="project" value="TreeGrafter"/>
</dbReference>